<evidence type="ECO:0000313" key="1">
    <source>
        <dbReference type="EMBL" id="PRP89442.1"/>
    </source>
</evidence>
<dbReference type="EMBL" id="MDYQ01000003">
    <property type="protein sequence ID" value="PRP89442.1"/>
    <property type="molecule type" value="Genomic_DNA"/>
</dbReference>
<gene>
    <name evidence="1" type="ORF">PROFUN_01305</name>
</gene>
<dbReference type="GO" id="GO:0051301">
    <property type="term" value="P:cell division"/>
    <property type="evidence" value="ECO:0007669"/>
    <property type="project" value="UniProtKB-KW"/>
</dbReference>
<dbReference type="InParanoid" id="A0A2P6NZR8"/>
<dbReference type="Proteomes" id="UP000241769">
    <property type="component" value="Unassembled WGS sequence"/>
</dbReference>
<reference evidence="1 2" key="1">
    <citation type="journal article" date="2018" name="Genome Biol. Evol.">
        <title>Multiple Roots of Fruiting Body Formation in Amoebozoa.</title>
        <authorList>
            <person name="Hillmann F."/>
            <person name="Forbes G."/>
            <person name="Novohradska S."/>
            <person name="Ferling I."/>
            <person name="Riege K."/>
            <person name="Groth M."/>
            <person name="Westermann M."/>
            <person name="Marz M."/>
            <person name="Spaller T."/>
            <person name="Winckler T."/>
            <person name="Schaap P."/>
            <person name="Glockner G."/>
        </authorList>
    </citation>
    <scope>NUCLEOTIDE SEQUENCE [LARGE SCALE GENOMIC DNA]</scope>
    <source>
        <strain evidence="1 2">Jena</strain>
    </source>
</reference>
<name>A0A2P6NZR8_9EUKA</name>
<keyword evidence="2" id="KW-1185">Reference proteome</keyword>
<sequence>MNTYEATSTTSVVRQEPINKETIIKDTVIQEHIHPVQKEEIQPIIYREREQLDVKQVTQKLHETEILPTIVEQRELPAERREVLVERSAPIAENLVLPTREVDVTTRSQVVHAPIINETIHKTVIEEVQPVIERDVIAPTVVQVQQPIYEKVIEAPTIVRETREGLTTQANFHQHTTLHQQPTLPPHIQSVPIVESVHREAYLPQTAYTAAPVAPLMTQQPLYNHMDTSYTPPHAMNQLNRAPVQPQMYSAPAQPQIYSAPAPMVYMPQMATPANYQAQTLPNMGFSNYAAEGGNIVHASTVGNVKQVQTMNDIITPVQAPLASGRM</sequence>
<organism evidence="1 2">
    <name type="scientific">Planoprotostelium fungivorum</name>
    <dbReference type="NCBI Taxonomy" id="1890364"/>
    <lineage>
        <taxon>Eukaryota</taxon>
        <taxon>Amoebozoa</taxon>
        <taxon>Evosea</taxon>
        <taxon>Variosea</taxon>
        <taxon>Cavosteliida</taxon>
        <taxon>Cavosteliaceae</taxon>
        <taxon>Planoprotostelium</taxon>
    </lineage>
</organism>
<proteinExistence type="predicted"/>
<dbReference type="OrthoDB" id="2118965at2759"/>
<dbReference type="AlphaFoldDB" id="A0A2P6NZR8"/>
<accession>A0A2P6NZR8</accession>
<keyword evidence="1" id="KW-0132">Cell division</keyword>
<evidence type="ECO:0000313" key="2">
    <source>
        <dbReference type="Proteomes" id="UP000241769"/>
    </source>
</evidence>
<protein>
    <submittedName>
        <fullName evidence="1">Cell division protein FtsK</fullName>
    </submittedName>
</protein>
<comment type="caution">
    <text evidence="1">The sequence shown here is derived from an EMBL/GenBank/DDBJ whole genome shotgun (WGS) entry which is preliminary data.</text>
</comment>
<keyword evidence="1" id="KW-0131">Cell cycle</keyword>